<proteinExistence type="predicted"/>
<evidence type="ECO:0000256" key="1">
    <source>
        <dbReference type="SAM" id="Phobius"/>
    </source>
</evidence>
<evidence type="ECO:0000313" key="2">
    <source>
        <dbReference type="EMBL" id="MDQ8936498.1"/>
    </source>
</evidence>
<feature type="transmembrane region" description="Helical" evidence="1">
    <location>
        <begin position="61"/>
        <end position="81"/>
    </location>
</feature>
<evidence type="ECO:0000313" key="3">
    <source>
        <dbReference type="Proteomes" id="UP001243844"/>
    </source>
</evidence>
<dbReference type="Proteomes" id="UP001243844">
    <property type="component" value="Unassembled WGS sequence"/>
</dbReference>
<keyword evidence="1" id="KW-0812">Transmembrane</keyword>
<dbReference type="EMBL" id="JAVIDL010000025">
    <property type="protein sequence ID" value="MDQ8936498.1"/>
    <property type="molecule type" value="Genomic_DNA"/>
</dbReference>
<organism evidence="2 3">
    <name type="scientific">Acinetobacter rudis</name>
    <dbReference type="NCBI Taxonomy" id="632955"/>
    <lineage>
        <taxon>Bacteria</taxon>
        <taxon>Pseudomonadati</taxon>
        <taxon>Pseudomonadota</taxon>
        <taxon>Gammaproteobacteria</taxon>
        <taxon>Moraxellales</taxon>
        <taxon>Moraxellaceae</taxon>
        <taxon>Acinetobacter</taxon>
    </lineage>
</organism>
<protein>
    <submittedName>
        <fullName evidence="2">Uncharacterized protein</fullName>
    </submittedName>
</protein>
<comment type="caution">
    <text evidence="2">The sequence shown here is derived from an EMBL/GenBank/DDBJ whole genome shotgun (WGS) entry which is preliminary data.</text>
</comment>
<reference evidence="2" key="1">
    <citation type="submission" date="2023-08" db="EMBL/GenBank/DDBJ databases">
        <title>Emergence of clinically-relevant ST2 carbapenem-resistant Acinetobacter baumannii strains in hospital sewages in Zhejiang, East of China.</title>
        <authorList>
            <person name="Kaichao C."/>
            <person name="Zhang R."/>
        </authorList>
    </citation>
    <scope>NUCLEOTIDE SEQUENCE</scope>
    <source>
        <strain evidence="2">M-RB-37</strain>
    </source>
</reference>
<gene>
    <name evidence="2" type="ORF">RFH47_12300</name>
</gene>
<keyword evidence="1" id="KW-0472">Membrane</keyword>
<dbReference type="AlphaFoldDB" id="A0AAW8JCA9"/>
<keyword evidence="1" id="KW-1133">Transmembrane helix</keyword>
<accession>A0AAW8JCA9</accession>
<feature type="transmembrane region" description="Helical" evidence="1">
    <location>
        <begin position="87"/>
        <end position="112"/>
    </location>
</feature>
<dbReference type="RefSeq" id="WP_308974667.1">
    <property type="nucleotide sequence ID" value="NZ_JAVIDL010000025.1"/>
</dbReference>
<feature type="transmembrane region" description="Helical" evidence="1">
    <location>
        <begin position="12"/>
        <end position="37"/>
    </location>
</feature>
<name>A0AAW8JCA9_9GAMM</name>
<sequence>MGQDSLEQHRRYMTLAYVFLFLALFTIVSVVISYFFARQVAKVDHAEVWIQAHAFWVMRNAVLYSVFAIFAALWFIPLAFFPWDSFLWVKACTVLGVIFSSIAWLYLLNAWFKGFNRYINKKAVF</sequence>